<proteinExistence type="predicted"/>
<comment type="caution">
    <text evidence="1">The sequence shown here is derived from an EMBL/GenBank/DDBJ whole genome shotgun (WGS) entry which is preliminary data.</text>
</comment>
<name>A0A0C2JRB0_THEKT</name>
<dbReference type="Proteomes" id="UP000031668">
    <property type="component" value="Unassembled WGS sequence"/>
</dbReference>
<keyword evidence="2" id="KW-1185">Reference proteome</keyword>
<evidence type="ECO:0000313" key="1">
    <source>
        <dbReference type="EMBL" id="KII71938.1"/>
    </source>
</evidence>
<protein>
    <submittedName>
        <fullName evidence="1">Uncharacterized protein</fullName>
    </submittedName>
</protein>
<reference evidence="1 2" key="1">
    <citation type="journal article" date="2014" name="Genome Biol. Evol.">
        <title>The genome of the myxosporean Thelohanellus kitauei shows adaptations to nutrient acquisition within its fish host.</title>
        <authorList>
            <person name="Yang Y."/>
            <person name="Xiong J."/>
            <person name="Zhou Z."/>
            <person name="Huo F."/>
            <person name="Miao W."/>
            <person name="Ran C."/>
            <person name="Liu Y."/>
            <person name="Zhang J."/>
            <person name="Feng J."/>
            <person name="Wang M."/>
            <person name="Wang M."/>
            <person name="Wang L."/>
            <person name="Yao B."/>
        </authorList>
    </citation>
    <scope>NUCLEOTIDE SEQUENCE [LARGE SCALE GENOMIC DNA]</scope>
    <source>
        <strain evidence="1">Wuqing</strain>
    </source>
</reference>
<organism evidence="1 2">
    <name type="scientific">Thelohanellus kitauei</name>
    <name type="common">Myxosporean</name>
    <dbReference type="NCBI Taxonomy" id="669202"/>
    <lineage>
        <taxon>Eukaryota</taxon>
        <taxon>Metazoa</taxon>
        <taxon>Cnidaria</taxon>
        <taxon>Myxozoa</taxon>
        <taxon>Myxosporea</taxon>
        <taxon>Bivalvulida</taxon>
        <taxon>Platysporina</taxon>
        <taxon>Myxobolidae</taxon>
        <taxon>Thelohanellus</taxon>
    </lineage>
</organism>
<evidence type="ECO:0000313" key="2">
    <source>
        <dbReference type="Proteomes" id="UP000031668"/>
    </source>
</evidence>
<accession>A0A0C2JRB0</accession>
<sequence length="122" mass="14211">MSYLVESELGNLIQSDLDIISELIKKVKILMTVDSTTSKGRREYALFEIDSRNVYIEGDKLIYFRKTYTQLMFRFEQGNNVVLERSGQRIEFIILINLKDGASNYVSLEHLRSKAVTLKRKI</sequence>
<dbReference type="EMBL" id="JWZT01001541">
    <property type="protein sequence ID" value="KII71938.1"/>
    <property type="molecule type" value="Genomic_DNA"/>
</dbReference>
<gene>
    <name evidence="1" type="ORF">RF11_13661</name>
</gene>
<dbReference type="AlphaFoldDB" id="A0A0C2JRB0"/>